<dbReference type="AlphaFoldDB" id="A0A5B7FUM9"/>
<keyword evidence="3" id="KW-1185">Reference proteome</keyword>
<feature type="region of interest" description="Disordered" evidence="1">
    <location>
        <begin position="60"/>
        <end position="94"/>
    </location>
</feature>
<evidence type="ECO:0000256" key="1">
    <source>
        <dbReference type="SAM" id="MobiDB-lite"/>
    </source>
</evidence>
<feature type="compositionally biased region" description="Basic and acidic residues" evidence="1">
    <location>
        <begin position="14"/>
        <end position="23"/>
    </location>
</feature>
<name>A0A5B7FUM9_PORTR</name>
<dbReference type="Proteomes" id="UP000324222">
    <property type="component" value="Unassembled WGS sequence"/>
</dbReference>
<proteinExistence type="predicted"/>
<evidence type="ECO:0000313" key="2">
    <source>
        <dbReference type="EMBL" id="MPC51191.1"/>
    </source>
</evidence>
<sequence length="94" mass="10015">MKGEKSKGNVTGEGKGRVSRDEETGLESLGQGEVIWIMATTYKVIQGSKIIWRSNNKTIRCQSSAARRGESDIGDADGLNHYSAAPGNTSARGS</sequence>
<dbReference type="EMBL" id="VSRR010010017">
    <property type="protein sequence ID" value="MPC51191.1"/>
    <property type="molecule type" value="Genomic_DNA"/>
</dbReference>
<feature type="region of interest" description="Disordered" evidence="1">
    <location>
        <begin position="1"/>
        <end position="25"/>
    </location>
</feature>
<comment type="caution">
    <text evidence="2">The sequence shown here is derived from an EMBL/GenBank/DDBJ whole genome shotgun (WGS) entry which is preliminary data.</text>
</comment>
<protein>
    <submittedName>
        <fullName evidence="2">Uncharacterized protein</fullName>
    </submittedName>
</protein>
<accession>A0A5B7FUM9</accession>
<reference evidence="2 3" key="1">
    <citation type="submission" date="2019-05" db="EMBL/GenBank/DDBJ databases">
        <title>Another draft genome of Portunus trituberculatus and its Hox gene families provides insights of decapod evolution.</title>
        <authorList>
            <person name="Jeong J.-H."/>
            <person name="Song I."/>
            <person name="Kim S."/>
            <person name="Choi T."/>
            <person name="Kim D."/>
            <person name="Ryu S."/>
            <person name="Kim W."/>
        </authorList>
    </citation>
    <scope>NUCLEOTIDE SEQUENCE [LARGE SCALE GENOMIC DNA]</scope>
    <source>
        <tissue evidence="2">Muscle</tissue>
    </source>
</reference>
<gene>
    <name evidence="2" type="ORF">E2C01_045032</name>
</gene>
<organism evidence="2 3">
    <name type="scientific">Portunus trituberculatus</name>
    <name type="common">Swimming crab</name>
    <name type="synonym">Neptunus trituberculatus</name>
    <dbReference type="NCBI Taxonomy" id="210409"/>
    <lineage>
        <taxon>Eukaryota</taxon>
        <taxon>Metazoa</taxon>
        <taxon>Ecdysozoa</taxon>
        <taxon>Arthropoda</taxon>
        <taxon>Crustacea</taxon>
        <taxon>Multicrustacea</taxon>
        <taxon>Malacostraca</taxon>
        <taxon>Eumalacostraca</taxon>
        <taxon>Eucarida</taxon>
        <taxon>Decapoda</taxon>
        <taxon>Pleocyemata</taxon>
        <taxon>Brachyura</taxon>
        <taxon>Eubrachyura</taxon>
        <taxon>Portunoidea</taxon>
        <taxon>Portunidae</taxon>
        <taxon>Portuninae</taxon>
        <taxon>Portunus</taxon>
    </lineage>
</organism>
<evidence type="ECO:0000313" key="3">
    <source>
        <dbReference type="Proteomes" id="UP000324222"/>
    </source>
</evidence>